<evidence type="ECO:0000256" key="1">
    <source>
        <dbReference type="ARBA" id="ARBA00010409"/>
    </source>
</evidence>
<comment type="caution">
    <text evidence="7">The sequence shown here is derived from an EMBL/GenBank/DDBJ whole genome shotgun (WGS) entry which is preliminary data.</text>
</comment>
<gene>
    <name evidence="7" type="ORF">CYNAS_LOCUS4483</name>
</gene>
<evidence type="ECO:0000313" key="8">
    <source>
        <dbReference type="Proteomes" id="UP001176961"/>
    </source>
</evidence>
<evidence type="ECO:0000256" key="3">
    <source>
        <dbReference type="ARBA" id="ARBA00035698"/>
    </source>
</evidence>
<dbReference type="PANTHER" id="PTHR14387">
    <property type="entry name" value="THADA/DEATH RECEPTOR INTERACTING PROTEIN"/>
    <property type="match status" value="1"/>
</dbReference>
<dbReference type="GO" id="GO:0030488">
    <property type="term" value="P:tRNA methylation"/>
    <property type="evidence" value="ECO:0007669"/>
    <property type="project" value="TreeGrafter"/>
</dbReference>
<evidence type="ECO:0000259" key="6">
    <source>
        <dbReference type="Pfam" id="PF25151"/>
    </source>
</evidence>
<dbReference type="InterPro" id="IPR056843">
    <property type="entry name" value="THADA-like_TPR"/>
</dbReference>
<evidence type="ECO:0000313" key="7">
    <source>
        <dbReference type="EMBL" id="CAJ0592500.1"/>
    </source>
</evidence>
<organism evidence="7 8">
    <name type="scientific">Cylicocyclus nassatus</name>
    <name type="common">Nematode worm</name>
    <dbReference type="NCBI Taxonomy" id="53992"/>
    <lineage>
        <taxon>Eukaryota</taxon>
        <taxon>Metazoa</taxon>
        <taxon>Ecdysozoa</taxon>
        <taxon>Nematoda</taxon>
        <taxon>Chromadorea</taxon>
        <taxon>Rhabditida</taxon>
        <taxon>Rhabditina</taxon>
        <taxon>Rhabditomorpha</taxon>
        <taxon>Strongyloidea</taxon>
        <taxon>Strongylidae</taxon>
        <taxon>Cylicocyclus</taxon>
    </lineage>
</organism>
<evidence type="ECO:0000259" key="4">
    <source>
        <dbReference type="Pfam" id="PF10350"/>
    </source>
</evidence>
<dbReference type="SUPFAM" id="SSF48371">
    <property type="entry name" value="ARM repeat"/>
    <property type="match status" value="1"/>
</dbReference>
<dbReference type="Pfam" id="PF10350">
    <property type="entry name" value="DUF2428"/>
    <property type="match status" value="1"/>
</dbReference>
<dbReference type="EMBL" id="CATQJL010000112">
    <property type="protein sequence ID" value="CAJ0592500.1"/>
    <property type="molecule type" value="Genomic_DNA"/>
</dbReference>
<dbReference type="PANTHER" id="PTHR14387:SF7">
    <property type="entry name" value="THYROID ADENOMA-ASSOCIATED PROTEIN"/>
    <property type="match status" value="1"/>
</dbReference>
<dbReference type="Pfam" id="PF25151">
    <property type="entry name" value="TPR_Trm732_C"/>
    <property type="match status" value="1"/>
</dbReference>
<sequence length="1351" mass="154393">RHISIATNVPLLPTPAEQCTTVTNRFLLLFVIHFMAQREAADGFEFDPEKYVDDCLEKGPAGMHFLFRKVSPLIFEPIKGYPSFLVDCCLYRCLEESERSSQFAQSVILCSATIKRIMTIAQDFSFHLSADCQRRVLDYVFRTWDVIMEVVCYETVDIFEMLLSIHSLKCAKCKARIGCEWTNGIATQLFHGVSSCRSRYKCLLYMLKSYSTYANLIDTALIEDVYSHIGNATLSVAISDIISFDLSENRSRWDLHIQQIISCLSTNAYEVRTAIKDRLLPKLIRTKLLKDEFLPLVLERMKNVPLHVHCLDSLLSITRFLVISNKKCDSYKYWNDFISLKTMESAVLHCSVQVRLAAWLLLTEHPQRTKVLTEVDLSLVRAFILTNMTEQLPAIRQKILAGLRKILTRLAETSEQVLKGKDADEGRVKRYNEFISFLVSLSFDSLSCEANFDRRIMALSIIRCLFLEESLKVHGKVLFLKQLNLPAALNSKRYTALVACLDDSFQLCQIMALDILKNMEPKNFDFDTFKNETMEMMRSVRSHNTLAAGYRTQFYTYHHPESLRFLLSEFVSICEEDVKTARENLIEITKKALHPWLNTIMLLLESVTFEQMKPGDLEWWTKFAQMRLIPLCFVVADVVMPAVHSMSPEGYIPDEALVEMTSICPLDSKVQIAAEMSQVLLVCCWRAHKYVSTILAWTVVKLCPFSILSPEVVHRIGDYYWLQLTECKHCGAFETAVDGFSSLCAYLWKSNDPALPKPSMWLEEILAALQGGKDLHNLCSTRRSAGVPHLITAILATEPPNNSDHWMNVAMRSLLEMKDKELIYRIHSMNVLKAMFSSATLGERVIPALEWACRVAISGCSSSSWPERNAAAQLTAALRSRIFGVTHTSQRDLQVDQKNRQSSYEFFSRFPSLYLYLYKQLQDCRDEFSLYPILIFLTHLFPSHADEIAPTKTNAAYGNMCNYPLAPFIPALIRVLLWCRAEKLRKLSAAALVAIARPKDISFVLDWVEKTDLKNVIHNHIHSVLLLLSYMLEMDVRHEIRDRIKIYLEAVIDNGFWLKWCDYNKNILLVLCNDLGLDFATSLNVSGMTLTRRPLAYAMVSGNLNDTQMLSDFELRLEVYRQLQLRGDAGERFEAVQALAVEDLQHCPSEREARCILDVLYLYREIMTDKVRKKAVSVISHSLASEWRMLDTISLARRLLSYLCDEENFPEQLAWMKSCLNVEEEMSKRVALQVGGCLLRKGKNDDLIAVLAAFLQDEDQSIREKASSLLSKNVLNSEMALNPDVCYRLIAEKSPTAKEILQESEQVAQNCTPNGQTLYDPCASNTFAEGCFFGDFAEVRKMVEDLLDTQD</sequence>
<dbReference type="InterPro" id="IPR051954">
    <property type="entry name" value="tRNA_methyltransferase_THADA"/>
</dbReference>
<keyword evidence="2" id="KW-0819">tRNA processing</keyword>
<dbReference type="InterPro" id="IPR056842">
    <property type="entry name" value="THADA-like_TPR_C"/>
</dbReference>
<proteinExistence type="inferred from homology"/>
<evidence type="ECO:0000259" key="5">
    <source>
        <dbReference type="Pfam" id="PF25150"/>
    </source>
</evidence>
<name>A0AA36DTP2_CYLNA</name>
<reference evidence="7" key="1">
    <citation type="submission" date="2023-07" db="EMBL/GenBank/DDBJ databases">
        <authorList>
            <consortium name="CYATHOMIX"/>
        </authorList>
    </citation>
    <scope>NUCLEOTIDE SEQUENCE</scope>
    <source>
        <strain evidence="7">N/A</strain>
    </source>
</reference>
<feature type="domain" description="DUF2428" evidence="4">
    <location>
        <begin position="625"/>
        <end position="865"/>
    </location>
</feature>
<feature type="non-terminal residue" evidence="7">
    <location>
        <position position="1351"/>
    </location>
</feature>
<dbReference type="InterPro" id="IPR016024">
    <property type="entry name" value="ARM-type_fold"/>
</dbReference>
<comment type="similarity">
    <text evidence="1">Belongs to the THADA family.</text>
</comment>
<dbReference type="Pfam" id="PF25150">
    <property type="entry name" value="TPR_Trm732"/>
    <property type="match status" value="1"/>
</dbReference>
<dbReference type="InterPro" id="IPR019442">
    <property type="entry name" value="THADA/TRM732_DUF2428"/>
</dbReference>
<protein>
    <recommendedName>
        <fullName evidence="3">tRNA (32-2'-O)-methyltransferase regulator THADA</fullName>
    </recommendedName>
</protein>
<accession>A0AA36DTP2</accession>
<dbReference type="Proteomes" id="UP001176961">
    <property type="component" value="Unassembled WGS sequence"/>
</dbReference>
<keyword evidence="8" id="KW-1185">Reference proteome</keyword>
<evidence type="ECO:0000256" key="2">
    <source>
        <dbReference type="ARBA" id="ARBA00022694"/>
    </source>
</evidence>
<feature type="domain" description="tRNA (32-2'-O)-methyltransferase regulator THADA-like C-terminal TPR repeats region" evidence="6">
    <location>
        <begin position="868"/>
        <end position="1030"/>
    </location>
</feature>
<dbReference type="GO" id="GO:0005829">
    <property type="term" value="C:cytosol"/>
    <property type="evidence" value="ECO:0007669"/>
    <property type="project" value="TreeGrafter"/>
</dbReference>
<feature type="domain" description="tRNA (32-2'-O)-methyltransferase regulator THADA-like TPR repeats region" evidence="5">
    <location>
        <begin position="258"/>
        <end position="470"/>
    </location>
</feature>